<dbReference type="InterPro" id="IPR007719">
    <property type="entry name" value="PCS_N"/>
</dbReference>
<dbReference type="InterPro" id="IPR038156">
    <property type="entry name" value="PCS_N_sf"/>
</dbReference>
<proteinExistence type="predicted"/>
<name>A0A7S0A024_9DINO</name>
<organism evidence="7">
    <name type="scientific">Pyrodinium bahamense</name>
    <dbReference type="NCBI Taxonomy" id="73915"/>
    <lineage>
        <taxon>Eukaryota</taxon>
        <taxon>Sar</taxon>
        <taxon>Alveolata</taxon>
        <taxon>Dinophyceae</taxon>
        <taxon>Gonyaulacales</taxon>
        <taxon>Pyrocystaceae</taxon>
        <taxon>Pyrodinium</taxon>
    </lineage>
</organism>
<dbReference type="EMBL" id="HBEG01008240">
    <property type="protein sequence ID" value="CAD8349162.1"/>
    <property type="molecule type" value="Transcribed_RNA"/>
</dbReference>
<sequence>MAKLAGGIHRRPLPEPAIAFSSPEGRALFREALADGTAEIFYPLIEQFHTQDEPAFCGLATLVMVLNSLGVDPGATWKGPWRWYHEKQLSCCKDPELVAQVGIEWDEWVCLAECQGLAVDAKRVDEEGSSLADFESQCAAACAQPGGLALVISYTRQVVRQSGDGHYSPIGAYHRGRSLALVLDTARFKYPPHWLPVALLWEAMSAKNSSTGRSRGYATLRRGDVCGPSVFALKAAWLSWRALDMWAAQDLPVLVPEGEATAETEVWAFARSLPPAVASLVNDTATTVGGNCMERREDRAAVLEALRGTLAYQTLAAASQSRPGKALPASMESLALLVILLGRMGLLGEVLPHARQAGLWYSASRGGRSSDEAPQVEEEERSADALEDELQFLQLRAEHLLTASRTKSDPCRCRPCTS</sequence>
<dbReference type="PANTHER" id="PTHR33447">
    <property type="entry name" value="GLUTATHIONE GAMMA-GLUTAMYLCYSTEINYLTRANSFERASE"/>
    <property type="match status" value="1"/>
</dbReference>
<reference evidence="7" key="1">
    <citation type="submission" date="2021-01" db="EMBL/GenBank/DDBJ databases">
        <authorList>
            <person name="Corre E."/>
            <person name="Pelletier E."/>
            <person name="Niang G."/>
            <person name="Scheremetjew M."/>
            <person name="Finn R."/>
            <person name="Kale V."/>
            <person name="Holt S."/>
            <person name="Cochrane G."/>
            <person name="Meng A."/>
            <person name="Brown T."/>
            <person name="Cohen L."/>
        </authorList>
    </citation>
    <scope>NUCLEOTIDE SEQUENCE</scope>
    <source>
        <strain evidence="7">Pbaha01</strain>
    </source>
</reference>
<protein>
    <recommendedName>
        <fullName evidence="1">glutathione gamma-glutamylcysteinyltransferase</fullName>
        <ecNumber evidence="1">2.3.2.15</ecNumber>
    </recommendedName>
</protein>
<evidence type="ECO:0000259" key="6">
    <source>
        <dbReference type="PROSITE" id="PS51443"/>
    </source>
</evidence>
<keyword evidence="3" id="KW-0808">Transferase</keyword>
<dbReference type="EC" id="2.3.2.15" evidence="1"/>
<evidence type="ECO:0000256" key="2">
    <source>
        <dbReference type="ARBA" id="ARBA00022539"/>
    </source>
</evidence>
<evidence type="ECO:0000256" key="3">
    <source>
        <dbReference type="ARBA" id="ARBA00022679"/>
    </source>
</evidence>
<dbReference type="SUPFAM" id="SSF54001">
    <property type="entry name" value="Cysteine proteinases"/>
    <property type="match status" value="1"/>
</dbReference>
<dbReference type="GO" id="GO:0016756">
    <property type="term" value="F:glutathione gamma-glutamylcysteinyltransferase activity"/>
    <property type="evidence" value="ECO:0007669"/>
    <property type="project" value="UniProtKB-EC"/>
</dbReference>
<dbReference type="InterPro" id="IPR038765">
    <property type="entry name" value="Papain-like_cys_pep_sf"/>
</dbReference>
<dbReference type="AlphaFoldDB" id="A0A7S0A024"/>
<accession>A0A7S0A024</accession>
<evidence type="ECO:0000313" key="7">
    <source>
        <dbReference type="EMBL" id="CAD8349162.1"/>
    </source>
</evidence>
<dbReference type="Pfam" id="PF05023">
    <property type="entry name" value="Phytochelatin"/>
    <property type="match status" value="1"/>
</dbReference>
<dbReference type="InterPro" id="IPR040409">
    <property type="entry name" value="PCS-like"/>
</dbReference>
<dbReference type="GO" id="GO:0046938">
    <property type="term" value="P:phytochelatin biosynthetic process"/>
    <property type="evidence" value="ECO:0007669"/>
    <property type="project" value="InterPro"/>
</dbReference>
<dbReference type="GO" id="GO:0098849">
    <property type="term" value="P:cellular detoxification of cadmium ion"/>
    <property type="evidence" value="ECO:0007669"/>
    <property type="project" value="TreeGrafter"/>
</dbReference>
<dbReference type="PANTHER" id="PTHR33447:SF2">
    <property type="entry name" value="GLUTATHIONE GAMMA-GLUTAMYLCYSTEINYLTRANSFERASE"/>
    <property type="match status" value="1"/>
</dbReference>
<keyword evidence="2" id="KW-0104">Cadmium</keyword>
<dbReference type="PROSITE" id="PS51443">
    <property type="entry name" value="PCS"/>
    <property type="match status" value="1"/>
</dbReference>
<keyword evidence="4" id="KW-0479">Metal-binding</keyword>
<feature type="compositionally biased region" description="Acidic residues" evidence="5">
    <location>
        <begin position="374"/>
        <end position="384"/>
    </location>
</feature>
<gene>
    <name evidence="7" type="ORF">PBAH0796_LOCUS4901</name>
</gene>
<feature type="domain" description="Peptidase C83" evidence="6">
    <location>
        <begin position="3"/>
        <end position="225"/>
    </location>
</feature>
<feature type="region of interest" description="Disordered" evidence="5">
    <location>
        <begin position="364"/>
        <end position="384"/>
    </location>
</feature>
<dbReference type="FunFam" id="3.90.70.30:FF:000001">
    <property type="entry name" value="Glutathione gamma-glutamylcysteinyltransferase 1"/>
    <property type="match status" value="1"/>
</dbReference>
<dbReference type="GO" id="GO:0046872">
    <property type="term" value="F:metal ion binding"/>
    <property type="evidence" value="ECO:0007669"/>
    <property type="project" value="UniProtKB-KW"/>
</dbReference>
<dbReference type="Gene3D" id="3.90.70.30">
    <property type="entry name" value="Phytochelatin synthase, N-terminal domain"/>
    <property type="match status" value="1"/>
</dbReference>
<evidence type="ECO:0000256" key="5">
    <source>
        <dbReference type="SAM" id="MobiDB-lite"/>
    </source>
</evidence>
<evidence type="ECO:0000256" key="1">
    <source>
        <dbReference type="ARBA" id="ARBA00012468"/>
    </source>
</evidence>
<dbReference type="GO" id="GO:0010273">
    <property type="term" value="P:detoxification of copper ion"/>
    <property type="evidence" value="ECO:0007669"/>
    <property type="project" value="TreeGrafter"/>
</dbReference>
<evidence type="ECO:0000256" key="4">
    <source>
        <dbReference type="ARBA" id="ARBA00022723"/>
    </source>
</evidence>